<evidence type="ECO:0000313" key="2">
    <source>
        <dbReference type="EMBL" id="ALD66454.1"/>
    </source>
</evidence>
<dbReference type="OrthoDB" id="9834023at2"/>
<dbReference type="EMBL" id="CP012622">
    <property type="protein sequence ID" value="ALD66454.1"/>
    <property type="molecule type" value="Genomic_DNA"/>
</dbReference>
<reference evidence="2 3" key="1">
    <citation type="journal article" date="2015" name="Genome Announc.">
        <title>Complete Genome Sequence of Spiroplasma cantharicola CC-1T (DSM 21588), a Bacterium Isolated from Soldier Beetle (Cantharis carolinus).</title>
        <authorList>
            <person name="Lo W.S."/>
            <person name="Liu P.Y."/>
            <person name="Kuo C.H."/>
        </authorList>
    </citation>
    <scope>NUCLEOTIDE SEQUENCE [LARGE SCALE GENOMIC DNA]</scope>
    <source>
        <strain evidence="2 3">CC-1</strain>
    </source>
</reference>
<accession>A0A0M3SJB7</accession>
<sequence length="212" mass="25219">MFEFTLVDIISLITGIISLILATFISIWIYKKDDFKDFYREFKEKYFFTFNKNFLKEINSYLNISEKNNDEIDSIENHLNKILYFLSFLIENKKTIKSIYNKYKKHIKSHLKKMKINSSSSKANKSSKQISLNKIPDTEMEFLANFKDKKINEIFNNYNKIYNNLFSVFIDKTIKKEKIEETMEALSFLSKAEPDIILTILWIFKLSKAVSD</sequence>
<keyword evidence="3" id="KW-1185">Reference proteome</keyword>
<keyword evidence="1" id="KW-1133">Transmembrane helix</keyword>
<feature type="transmembrane region" description="Helical" evidence="1">
    <location>
        <begin position="6"/>
        <end position="30"/>
    </location>
</feature>
<proteinExistence type="predicted"/>
<keyword evidence="1" id="KW-0812">Transmembrane</keyword>
<gene>
    <name evidence="2" type="ORF">SCANT_v1c05480</name>
</gene>
<evidence type="ECO:0000256" key="1">
    <source>
        <dbReference type="SAM" id="Phobius"/>
    </source>
</evidence>
<dbReference type="AlphaFoldDB" id="A0A0M3SJB7"/>
<keyword evidence="1" id="KW-0472">Membrane</keyword>
<organism evidence="2 3">
    <name type="scientific">Spiroplasma cantharicola</name>
    <dbReference type="NCBI Taxonomy" id="362837"/>
    <lineage>
        <taxon>Bacteria</taxon>
        <taxon>Bacillati</taxon>
        <taxon>Mycoplasmatota</taxon>
        <taxon>Mollicutes</taxon>
        <taxon>Entomoplasmatales</taxon>
        <taxon>Spiroplasmataceae</taxon>
        <taxon>Spiroplasma</taxon>
    </lineage>
</organism>
<dbReference type="PATRIC" id="fig|362837.3.peg.560"/>
<evidence type="ECO:0000313" key="3">
    <source>
        <dbReference type="Proteomes" id="UP000063919"/>
    </source>
</evidence>
<protein>
    <submittedName>
        <fullName evidence="2">Uncharacterized protein</fullName>
    </submittedName>
</protein>
<dbReference type="KEGG" id="scj:SCANT_v1c05480"/>
<dbReference type="Proteomes" id="UP000063919">
    <property type="component" value="Chromosome"/>
</dbReference>
<dbReference type="RefSeq" id="WP_053946213.1">
    <property type="nucleotide sequence ID" value="NZ_CP012622.1"/>
</dbReference>
<name>A0A0M3SJB7_9MOLU</name>